<proteinExistence type="predicted"/>
<dbReference type="InterPro" id="IPR003594">
    <property type="entry name" value="HATPase_dom"/>
</dbReference>
<dbReference type="Pfam" id="PF13581">
    <property type="entry name" value="HATPase_c_2"/>
    <property type="match status" value="1"/>
</dbReference>
<dbReference type="Gene3D" id="3.30.565.10">
    <property type="entry name" value="Histidine kinase-like ATPase, C-terminal domain"/>
    <property type="match status" value="1"/>
</dbReference>
<dbReference type="NCBIfam" id="NF041045">
    <property type="entry name" value="RsbA_anti_sig"/>
    <property type="match status" value="1"/>
</dbReference>
<dbReference type="InterPro" id="IPR047718">
    <property type="entry name" value="RsbA-like_anti_sig"/>
</dbReference>
<dbReference type="AlphaFoldDB" id="A0A8J3ZVH6"/>
<comment type="caution">
    <text evidence="4">The sequence shown here is derived from an EMBL/GenBank/DDBJ whole genome shotgun (WGS) entry which is preliminary data.</text>
</comment>
<dbReference type="SUPFAM" id="SSF55874">
    <property type="entry name" value="ATPase domain of HSP90 chaperone/DNA topoisomerase II/histidine kinase"/>
    <property type="match status" value="1"/>
</dbReference>
<evidence type="ECO:0000259" key="3">
    <source>
        <dbReference type="Pfam" id="PF14417"/>
    </source>
</evidence>
<dbReference type="PANTHER" id="PTHR35526">
    <property type="entry name" value="ANTI-SIGMA-F FACTOR RSBW-RELATED"/>
    <property type="match status" value="1"/>
</dbReference>
<dbReference type="Pfam" id="PF14417">
    <property type="entry name" value="MEDS"/>
    <property type="match status" value="1"/>
</dbReference>
<keyword evidence="1" id="KW-0808">Transferase</keyword>
<keyword evidence="1" id="KW-0418">Kinase</keyword>
<evidence type="ECO:0000259" key="2">
    <source>
        <dbReference type="Pfam" id="PF13581"/>
    </source>
</evidence>
<dbReference type="GO" id="GO:0004674">
    <property type="term" value="F:protein serine/threonine kinase activity"/>
    <property type="evidence" value="ECO:0007669"/>
    <property type="project" value="UniProtKB-KW"/>
</dbReference>
<dbReference type="PANTHER" id="PTHR35526:SF3">
    <property type="entry name" value="ANTI-SIGMA-F FACTOR RSBW"/>
    <property type="match status" value="1"/>
</dbReference>
<accession>A0A8J3ZVH6</accession>
<evidence type="ECO:0000313" key="5">
    <source>
        <dbReference type="Proteomes" id="UP000635606"/>
    </source>
</evidence>
<dbReference type="InterPro" id="IPR050267">
    <property type="entry name" value="Anti-sigma-factor_SerPK"/>
</dbReference>
<reference evidence="4" key="1">
    <citation type="submission" date="2021-01" db="EMBL/GenBank/DDBJ databases">
        <title>Whole genome shotgun sequence of Virgisporangium ochraceum NBRC 16418.</title>
        <authorList>
            <person name="Komaki H."/>
            <person name="Tamura T."/>
        </authorList>
    </citation>
    <scope>NUCLEOTIDE SEQUENCE</scope>
    <source>
        <strain evidence="4">NBRC 16418</strain>
    </source>
</reference>
<evidence type="ECO:0000313" key="4">
    <source>
        <dbReference type="EMBL" id="GIJ68903.1"/>
    </source>
</evidence>
<dbReference type="InterPro" id="IPR025847">
    <property type="entry name" value="MEDS_domain"/>
</dbReference>
<dbReference type="CDD" id="cd16936">
    <property type="entry name" value="HATPase_RsbW-like"/>
    <property type="match status" value="1"/>
</dbReference>
<gene>
    <name evidence="4" type="ORF">Voc01_038200</name>
</gene>
<organism evidence="4 5">
    <name type="scientific">Virgisporangium ochraceum</name>
    <dbReference type="NCBI Taxonomy" id="65505"/>
    <lineage>
        <taxon>Bacteria</taxon>
        <taxon>Bacillati</taxon>
        <taxon>Actinomycetota</taxon>
        <taxon>Actinomycetes</taxon>
        <taxon>Micromonosporales</taxon>
        <taxon>Micromonosporaceae</taxon>
        <taxon>Virgisporangium</taxon>
    </lineage>
</organism>
<dbReference type="EMBL" id="BOPH01000053">
    <property type="protein sequence ID" value="GIJ68903.1"/>
    <property type="molecule type" value="Genomic_DNA"/>
</dbReference>
<dbReference type="InterPro" id="IPR036890">
    <property type="entry name" value="HATPase_C_sf"/>
</dbReference>
<evidence type="ECO:0000256" key="1">
    <source>
        <dbReference type="ARBA" id="ARBA00022527"/>
    </source>
</evidence>
<protein>
    <submittedName>
        <fullName evidence="4">Anti-sigma regulatory factor</fullName>
    </submittedName>
</protein>
<feature type="domain" description="MEDS" evidence="3">
    <location>
        <begin position="43"/>
        <end position="187"/>
    </location>
</feature>
<dbReference type="Proteomes" id="UP000635606">
    <property type="component" value="Unassembled WGS sequence"/>
</dbReference>
<name>A0A8J3ZVH6_9ACTN</name>
<feature type="domain" description="Histidine kinase/HSP90-like ATPase" evidence="2">
    <location>
        <begin position="225"/>
        <end position="339"/>
    </location>
</feature>
<keyword evidence="1" id="KW-0723">Serine/threonine-protein kinase</keyword>
<sequence length="346" mass="37338">MEAGPLPEMDFATFRDQLPAVRYGVWRHSDTIRNEESVNPGFRHPALFYSGAEDYLAGTVPFVHAGLAAGEPVAVAVPPENLAVLAGGLGAAAGSVHFLDMTRVGRNPGRIIPGVLRAFADAHPGERVRIIGEPVWAARTALEYPACAQHEALINRAFAGRDVEILCPYDTTTLDDAALRDARATHPVLISGDKEYDSDEFDPDEVVARYNLPLPPRPAGAASLPFDVDSMAALRRFVVGEAERHGLREPKLDNWELMVDELATNAVRHGAGTGTAHLWADGGRVWCEVTAGGRIDNPLAGREPIRVDAEHGRGLLLVNHLADLVRVHTGPATTTVRMCLAVRLDD</sequence>
<keyword evidence="5" id="KW-1185">Reference proteome</keyword>